<keyword evidence="4" id="KW-1185">Reference proteome</keyword>
<organism evidence="3">
    <name type="scientific">Eremomyces bilateralis CBS 781.70</name>
    <dbReference type="NCBI Taxonomy" id="1392243"/>
    <lineage>
        <taxon>Eukaryota</taxon>
        <taxon>Fungi</taxon>
        <taxon>Dikarya</taxon>
        <taxon>Ascomycota</taxon>
        <taxon>Pezizomycotina</taxon>
        <taxon>Dothideomycetes</taxon>
        <taxon>Dothideomycetes incertae sedis</taxon>
        <taxon>Eremomycetales</taxon>
        <taxon>Eremomycetaceae</taxon>
        <taxon>Eremomyces</taxon>
    </lineage>
</organism>
<dbReference type="EMBL" id="ML975149">
    <property type="protein sequence ID" value="KAF1817267.1"/>
    <property type="molecule type" value="Genomic_DNA"/>
</dbReference>
<keyword evidence="2" id="KW-0732">Signal</keyword>
<evidence type="ECO:0000256" key="1">
    <source>
        <dbReference type="SAM" id="MobiDB-lite"/>
    </source>
</evidence>
<dbReference type="RefSeq" id="XP_033538898.1">
    <property type="nucleotide sequence ID" value="XM_033681645.1"/>
</dbReference>
<reference evidence="3 5" key="1">
    <citation type="submission" date="2020-01" db="EMBL/GenBank/DDBJ databases">
        <authorList>
            <consortium name="DOE Joint Genome Institute"/>
            <person name="Haridas S."/>
            <person name="Albert R."/>
            <person name="Binder M."/>
            <person name="Bloem J."/>
            <person name="Labutti K."/>
            <person name="Salamov A."/>
            <person name="Andreopoulos B."/>
            <person name="Baker S.E."/>
            <person name="Barry K."/>
            <person name="Bills G."/>
            <person name="Bluhm B.H."/>
            <person name="Cannon C."/>
            <person name="Castanera R."/>
            <person name="Culley D.E."/>
            <person name="Daum C."/>
            <person name="Ezra D."/>
            <person name="Gonzalez J.B."/>
            <person name="Henrissat B."/>
            <person name="Kuo A."/>
            <person name="Liang C."/>
            <person name="Lipzen A."/>
            <person name="Lutzoni F."/>
            <person name="Magnuson J."/>
            <person name="Mondo S."/>
            <person name="Nolan M."/>
            <person name="Ohm R."/>
            <person name="Pangilinan J."/>
            <person name="Park H.-J."/>
            <person name="Ramirez L."/>
            <person name="Alfaro M."/>
            <person name="Sun H."/>
            <person name="Tritt A."/>
            <person name="Yoshinaga Y."/>
            <person name="Zwiers L.-H."/>
            <person name="Turgeon B.G."/>
            <person name="Goodwin S.B."/>
            <person name="Spatafora J.W."/>
            <person name="Crous P.W."/>
            <person name="Grigoriev I.V."/>
        </authorList>
    </citation>
    <scope>NUCLEOTIDE SEQUENCE</scope>
    <source>
        <strain evidence="3 5">CBS 781.70</strain>
    </source>
</reference>
<reference evidence="5" key="2">
    <citation type="submission" date="2020-04" db="EMBL/GenBank/DDBJ databases">
        <authorList>
            <consortium name="NCBI Genome Project"/>
        </authorList>
    </citation>
    <scope>NUCLEOTIDE SEQUENCE</scope>
    <source>
        <strain evidence="5">CBS 781.70</strain>
    </source>
</reference>
<protein>
    <submittedName>
        <fullName evidence="3 5">Uncharacterized protein</fullName>
    </submittedName>
</protein>
<reference evidence="5" key="3">
    <citation type="submission" date="2025-04" db="UniProtKB">
        <authorList>
            <consortium name="RefSeq"/>
        </authorList>
    </citation>
    <scope>IDENTIFICATION</scope>
    <source>
        <strain evidence="5">CBS 781.70</strain>
    </source>
</reference>
<name>A0A6G1GGN6_9PEZI</name>
<feature type="region of interest" description="Disordered" evidence="1">
    <location>
        <begin position="22"/>
        <end position="46"/>
    </location>
</feature>
<dbReference type="OrthoDB" id="3938360at2759"/>
<feature type="chain" id="PRO_5044632113" evidence="2">
    <location>
        <begin position="17"/>
        <end position="123"/>
    </location>
</feature>
<feature type="signal peptide" evidence="2">
    <location>
        <begin position="1"/>
        <end position="16"/>
    </location>
</feature>
<gene>
    <name evidence="3 5" type="ORF">P152DRAFT_478286</name>
</gene>
<evidence type="ECO:0000256" key="2">
    <source>
        <dbReference type="SAM" id="SignalP"/>
    </source>
</evidence>
<evidence type="ECO:0000313" key="3">
    <source>
        <dbReference type="EMBL" id="KAF1817267.1"/>
    </source>
</evidence>
<dbReference type="GeneID" id="54422215"/>
<evidence type="ECO:0000313" key="4">
    <source>
        <dbReference type="Proteomes" id="UP000504638"/>
    </source>
</evidence>
<evidence type="ECO:0000313" key="5">
    <source>
        <dbReference type="RefSeq" id="XP_033538898.1"/>
    </source>
</evidence>
<dbReference type="Proteomes" id="UP000504638">
    <property type="component" value="Unplaced"/>
</dbReference>
<feature type="compositionally biased region" description="Low complexity" evidence="1">
    <location>
        <begin position="22"/>
        <end position="39"/>
    </location>
</feature>
<accession>A0A6G1GGN6</accession>
<sequence length="123" mass="12161">MKLSTTILALLPLALASPTPQGLSGLLGGDSTSTPSTSGSGSGSGAACTPNAFEKFNLNHHHDINTGDIVTGDSIRRDALKVPGGSGCSPLWAGGAYDDSATFTGGEYPAWLKAELAGAGTGA</sequence>
<proteinExistence type="predicted"/>
<dbReference type="AlphaFoldDB" id="A0A6G1GGN6"/>